<accession>A0ABW0PVV8</accession>
<sequence>MDPKKPIPDPLPPSQTVSDHAIPDVDQRANQAFLDALIDTDGRPMSEAIDMPEDDEENEDEIESDDDIER</sequence>
<dbReference type="Proteomes" id="UP001596150">
    <property type="component" value="Unassembled WGS sequence"/>
</dbReference>
<reference evidence="3" key="1">
    <citation type="journal article" date="2019" name="Int. J. Syst. Evol. Microbiol.">
        <title>The Global Catalogue of Microorganisms (GCM) 10K type strain sequencing project: providing services to taxonomists for standard genome sequencing and annotation.</title>
        <authorList>
            <consortium name="The Broad Institute Genomics Platform"/>
            <consortium name="The Broad Institute Genome Sequencing Center for Infectious Disease"/>
            <person name="Wu L."/>
            <person name="Ma J."/>
        </authorList>
    </citation>
    <scope>NUCLEOTIDE SEQUENCE [LARGE SCALE GENOMIC DNA]</scope>
    <source>
        <strain evidence="3">KACC 12633</strain>
    </source>
</reference>
<feature type="region of interest" description="Disordered" evidence="1">
    <location>
        <begin position="1"/>
        <end position="21"/>
    </location>
</feature>
<dbReference type="RefSeq" id="WP_266344061.1">
    <property type="nucleotide sequence ID" value="NZ_JAPKNH010000004.1"/>
</dbReference>
<dbReference type="EMBL" id="JBHSML010000003">
    <property type="protein sequence ID" value="MFC5516704.1"/>
    <property type="molecule type" value="Genomic_DNA"/>
</dbReference>
<feature type="region of interest" description="Disordered" evidence="1">
    <location>
        <begin position="37"/>
        <end position="70"/>
    </location>
</feature>
<gene>
    <name evidence="2" type="ORF">ACFPP9_13045</name>
</gene>
<evidence type="ECO:0000313" key="3">
    <source>
        <dbReference type="Proteomes" id="UP001596150"/>
    </source>
</evidence>
<organism evidence="2 3">
    <name type="scientific">Kaistia terrae</name>
    <dbReference type="NCBI Taxonomy" id="537017"/>
    <lineage>
        <taxon>Bacteria</taxon>
        <taxon>Pseudomonadati</taxon>
        <taxon>Pseudomonadota</taxon>
        <taxon>Alphaproteobacteria</taxon>
        <taxon>Hyphomicrobiales</taxon>
        <taxon>Kaistiaceae</taxon>
        <taxon>Kaistia</taxon>
    </lineage>
</organism>
<feature type="compositionally biased region" description="Acidic residues" evidence="1">
    <location>
        <begin position="50"/>
        <end position="70"/>
    </location>
</feature>
<protein>
    <submittedName>
        <fullName evidence="2">Uncharacterized protein</fullName>
    </submittedName>
</protein>
<name>A0ABW0PVV8_9HYPH</name>
<comment type="caution">
    <text evidence="2">The sequence shown here is derived from an EMBL/GenBank/DDBJ whole genome shotgun (WGS) entry which is preliminary data.</text>
</comment>
<proteinExistence type="predicted"/>
<evidence type="ECO:0000313" key="2">
    <source>
        <dbReference type="EMBL" id="MFC5516704.1"/>
    </source>
</evidence>
<keyword evidence="3" id="KW-1185">Reference proteome</keyword>
<evidence type="ECO:0000256" key="1">
    <source>
        <dbReference type="SAM" id="MobiDB-lite"/>
    </source>
</evidence>